<accession>A0A941E6C5</accession>
<dbReference type="AlphaFoldDB" id="A0A941E6C5"/>
<feature type="transmembrane region" description="Helical" evidence="1">
    <location>
        <begin position="12"/>
        <end position="35"/>
    </location>
</feature>
<organism evidence="2 3">
    <name type="scientific">Actinospica acidithermotolerans</name>
    <dbReference type="NCBI Taxonomy" id="2828514"/>
    <lineage>
        <taxon>Bacteria</taxon>
        <taxon>Bacillati</taxon>
        <taxon>Actinomycetota</taxon>
        <taxon>Actinomycetes</taxon>
        <taxon>Catenulisporales</taxon>
        <taxon>Actinospicaceae</taxon>
        <taxon>Actinospica</taxon>
    </lineage>
</organism>
<name>A0A941E6C5_9ACTN</name>
<keyword evidence="1" id="KW-1133">Transmembrane helix</keyword>
<evidence type="ECO:0000256" key="1">
    <source>
        <dbReference type="SAM" id="Phobius"/>
    </source>
</evidence>
<proteinExistence type="predicted"/>
<keyword evidence="1" id="KW-0472">Membrane</keyword>
<dbReference type="RefSeq" id="WP_212515913.1">
    <property type="nucleotide sequence ID" value="NZ_JAGSOH010000001.1"/>
</dbReference>
<sequence length="200" mass="20461">MTGSSGKARIWFGALLRSAVALASTLIILAIFGGATDVVLHVTRHTSSNSQTFNNIDVVDVVLDGDISVSVLGQTDGRTGVTVNAVDTSTVFDDPVRSTNVIGKTLYLTERCPDSRCTAQLTLMLNTHDRVNVIAGNALRLDQAVIDFSGVAGGATVQAAPGKLVVTGTVVTGAVLGAVECDTIEDCGGVSTTGAAAQAR</sequence>
<keyword evidence="3" id="KW-1185">Reference proteome</keyword>
<protein>
    <submittedName>
        <fullName evidence="2">Uncharacterized protein</fullName>
    </submittedName>
</protein>
<evidence type="ECO:0000313" key="3">
    <source>
        <dbReference type="Proteomes" id="UP000676325"/>
    </source>
</evidence>
<dbReference type="Proteomes" id="UP000676325">
    <property type="component" value="Unassembled WGS sequence"/>
</dbReference>
<gene>
    <name evidence="2" type="ORF">KDK95_00465</name>
</gene>
<reference evidence="2" key="1">
    <citation type="submission" date="2021-04" db="EMBL/GenBank/DDBJ databases">
        <title>Genome based classification of Actinospica acidithermotolerans sp. nov., an actinobacterium isolated from an Indonesian hot spring.</title>
        <authorList>
            <person name="Kusuma A.B."/>
            <person name="Putra K.E."/>
            <person name="Nafisah S."/>
            <person name="Loh J."/>
            <person name="Nouioui I."/>
            <person name="Goodfellow M."/>
        </authorList>
    </citation>
    <scope>NUCLEOTIDE SEQUENCE</scope>
    <source>
        <strain evidence="2">MGRD01-02</strain>
    </source>
</reference>
<keyword evidence="1" id="KW-0812">Transmembrane</keyword>
<dbReference type="EMBL" id="JAGSOH010000001">
    <property type="protein sequence ID" value="MBR7824763.1"/>
    <property type="molecule type" value="Genomic_DNA"/>
</dbReference>
<comment type="caution">
    <text evidence="2">The sequence shown here is derived from an EMBL/GenBank/DDBJ whole genome shotgun (WGS) entry which is preliminary data.</text>
</comment>
<evidence type="ECO:0000313" key="2">
    <source>
        <dbReference type="EMBL" id="MBR7824763.1"/>
    </source>
</evidence>